<dbReference type="AlphaFoldDB" id="A0A388JRS1"/>
<evidence type="ECO:0000313" key="3">
    <source>
        <dbReference type="Proteomes" id="UP000265515"/>
    </source>
</evidence>
<accession>A0A388JRS1</accession>
<dbReference type="EMBL" id="BFEA01000011">
    <property type="protein sequence ID" value="GBG60402.1"/>
    <property type="molecule type" value="Genomic_DNA"/>
</dbReference>
<dbReference type="Proteomes" id="UP000265515">
    <property type="component" value="Unassembled WGS sequence"/>
</dbReference>
<feature type="compositionally biased region" description="Basic and acidic residues" evidence="1">
    <location>
        <begin position="268"/>
        <end position="283"/>
    </location>
</feature>
<evidence type="ECO:0000313" key="2">
    <source>
        <dbReference type="EMBL" id="GBG60402.1"/>
    </source>
</evidence>
<keyword evidence="3" id="KW-1185">Reference proteome</keyword>
<feature type="compositionally biased region" description="Basic and acidic residues" evidence="1">
    <location>
        <begin position="294"/>
        <end position="308"/>
    </location>
</feature>
<organism evidence="2 3">
    <name type="scientific">Chara braunii</name>
    <name type="common">Braun's stonewort</name>
    <dbReference type="NCBI Taxonomy" id="69332"/>
    <lineage>
        <taxon>Eukaryota</taxon>
        <taxon>Viridiplantae</taxon>
        <taxon>Streptophyta</taxon>
        <taxon>Charophyceae</taxon>
        <taxon>Charales</taxon>
        <taxon>Characeae</taxon>
        <taxon>Chara</taxon>
    </lineage>
</organism>
<comment type="caution">
    <text evidence="2">The sequence shown here is derived from an EMBL/GenBank/DDBJ whole genome shotgun (WGS) entry which is preliminary data.</text>
</comment>
<protein>
    <submittedName>
        <fullName evidence="2">Uncharacterized protein</fullName>
    </submittedName>
</protein>
<reference evidence="2 3" key="1">
    <citation type="journal article" date="2018" name="Cell">
        <title>The Chara Genome: Secondary Complexity and Implications for Plant Terrestrialization.</title>
        <authorList>
            <person name="Nishiyama T."/>
            <person name="Sakayama H."/>
            <person name="Vries J.D."/>
            <person name="Buschmann H."/>
            <person name="Saint-Marcoux D."/>
            <person name="Ullrich K.K."/>
            <person name="Haas F.B."/>
            <person name="Vanderstraeten L."/>
            <person name="Becker D."/>
            <person name="Lang D."/>
            <person name="Vosolsobe S."/>
            <person name="Rombauts S."/>
            <person name="Wilhelmsson P.K.I."/>
            <person name="Janitza P."/>
            <person name="Kern R."/>
            <person name="Heyl A."/>
            <person name="Rumpler F."/>
            <person name="Villalobos L.I.A.C."/>
            <person name="Clay J.M."/>
            <person name="Skokan R."/>
            <person name="Toyoda A."/>
            <person name="Suzuki Y."/>
            <person name="Kagoshima H."/>
            <person name="Schijlen E."/>
            <person name="Tajeshwar N."/>
            <person name="Catarino B."/>
            <person name="Hetherington A.J."/>
            <person name="Saltykova A."/>
            <person name="Bonnot C."/>
            <person name="Breuninger H."/>
            <person name="Symeonidi A."/>
            <person name="Radhakrishnan G.V."/>
            <person name="Van Nieuwerburgh F."/>
            <person name="Deforce D."/>
            <person name="Chang C."/>
            <person name="Karol K.G."/>
            <person name="Hedrich R."/>
            <person name="Ulvskov P."/>
            <person name="Glockner G."/>
            <person name="Delwiche C.F."/>
            <person name="Petrasek J."/>
            <person name="Van de Peer Y."/>
            <person name="Friml J."/>
            <person name="Beilby M."/>
            <person name="Dolan L."/>
            <person name="Kohara Y."/>
            <person name="Sugano S."/>
            <person name="Fujiyama A."/>
            <person name="Delaux P.-M."/>
            <person name="Quint M."/>
            <person name="TheiBen G."/>
            <person name="Hagemann M."/>
            <person name="Harholt J."/>
            <person name="Dunand C."/>
            <person name="Zachgo S."/>
            <person name="Langdale J."/>
            <person name="Maumus F."/>
            <person name="Straeten D.V.D."/>
            <person name="Gould S.B."/>
            <person name="Rensing S.A."/>
        </authorList>
    </citation>
    <scope>NUCLEOTIDE SEQUENCE [LARGE SCALE GENOMIC DNA]</scope>
    <source>
        <strain evidence="2 3">S276</strain>
    </source>
</reference>
<name>A0A388JRS1_CHABU</name>
<dbReference type="Gramene" id="GBG60402">
    <property type="protein sequence ID" value="GBG60402"/>
    <property type="gene ID" value="CBR_g5579"/>
</dbReference>
<sequence>MPDADGIERGPAATPEGIVKALEKRELARLQVSKVDIFLFERERVSKWLELLEQVTVEDEGLISTNYDGDMYDKFGYYLDPKIPGGTRKETLRRAEAGAPPAPPTMFQMWQEKEVRCDIRVEEVGENEEVEQGRKAGTIKEEPIIVESDDEIEEDCWNRLRHAKIGEDCWREARQTMERMEDLVAKVGRYQQKLTDMCTKVEEWRGKEPLVYLYDMGPGLQGGSGNLPGVTTSEPAPRCGMTYRPPSRTGRAPHAVRTRVKGPVSPEESAKDALEPSGEKEVVDVPEEEDDEDDRLRKEEDEKAEQRA</sequence>
<proteinExistence type="predicted"/>
<evidence type="ECO:0000256" key="1">
    <source>
        <dbReference type="SAM" id="MobiDB-lite"/>
    </source>
</evidence>
<gene>
    <name evidence="2" type="ORF">CBR_g5579</name>
</gene>
<feature type="region of interest" description="Disordered" evidence="1">
    <location>
        <begin position="222"/>
        <end position="308"/>
    </location>
</feature>
<feature type="compositionally biased region" description="Acidic residues" evidence="1">
    <location>
        <begin position="284"/>
        <end position="293"/>
    </location>
</feature>